<proteinExistence type="inferred from homology"/>
<dbReference type="RefSeq" id="WP_259505862.1">
    <property type="nucleotide sequence ID" value="NZ_JANLCM010000001.1"/>
</dbReference>
<dbReference type="Pfam" id="PF00294">
    <property type="entry name" value="PfkB"/>
    <property type="match status" value="1"/>
</dbReference>
<comment type="caution">
    <text evidence="7">The sequence shown here is derived from an EMBL/GenBank/DDBJ whole genome shotgun (WGS) entry which is preliminary data.</text>
</comment>
<dbReference type="EMBL" id="JANLCM010000001">
    <property type="protein sequence ID" value="MCS5717521.1"/>
    <property type="molecule type" value="Genomic_DNA"/>
</dbReference>
<evidence type="ECO:0000259" key="6">
    <source>
        <dbReference type="Pfam" id="PF00294"/>
    </source>
</evidence>
<keyword evidence="4 7" id="KW-0418">Kinase</keyword>
<keyword evidence="5" id="KW-0067">ATP-binding</keyword>
<evidence type="ECO:0000313" key="8">
    <source>
        <dbReference type="Proteomes" id="UP001165584"/>
    </source>
</evidence>
<evidence type="ECO:0000256" key="3">
    <source>
        <dbReference type="ARBA" id="ARBA00022741"/>
    </source>
</evidence>
<gene>
    <name evidence="7" type="ORF">N1027_05155</name>
</gene>
<dbReference type="CDD" id="cd01167">
    <property type="entry name" value="bac_FRK"/>
    <property type="match status" value="1"/>
</dbReference>
<evidence type="ECO:0000256" key="4">
    <source>
        <dbReference type="ARBA" id="ARBA00022777"/>
    </source>
</evidence>
<keyword evidence="2" id="KW-0808">Transferase</keyword>
<feature type="domain" description="Carbohydrate kinase PfkB" evidence="6">
    <location>
        <begin position="5"/>
        <end position="306"/>
    </location>
</feature>
<keyword evidence="3" id="KW-0547">Nucleotide-binding</keyword>
<evidence type="ECO:0000256" key="2">
    <source>
        <dbReference type="ARBA" id="ARBA00022679"/>
    </source>
</evidence>
<comment type="similarity">
    <text evidence="1">Belongs to the carbohydrate kinase PfkB family.</text>
</comment>
<dbReference type="GO" id="GO:0016301">
    <property type="term" value="F:kinase activity"/>
    <property type="evidence" value="ECO:0007669"/>
    <property type="project" value="UniProtKB-KW"/>
</dbReference>
<dbReference type="Gene3D" id="3.40.1190.20">
    <property type="match status" value="1"/>
</dbReference>
<organism evidence="7 8">
    <name type="scientific">Herbiconiux aconitum</name>
    <dbReference type="NCBI Taxonomy" id="2970913"/>
    <lineage>
        <taxon>Bacteria</taxon>
        <taxon>Bacillati</taxon>
        <taxon>Actinomycetota</taxon>
        <taxon>Actinomycetes</taxon>
        <taxon>Micrococcales</taxon>
        <taxon>Microbacteriaceae</taxon>
        <taxon>Herbiconiux</taxon>
    </lineage>
</organism>
<dbReference type="PANTHER" id="PTHR43085">
    <property type="entry name" value="HEXOKINASE FAMILY MEMBER"/>
    <property type="match status" value="1"/>
</dbReference>
<evidence type="ECO:0000256" key="5">
    <source>
        <dbReference type="ARBA" id="ARBA00022840"/>
    </source>
</evidence>
<protein>
    <submittedName>
        <fullName evidence="7">Carbohydrate kinase</fullName>
    </submittedName>
</protein>
<keyword evidence="8" id="KW-1185">Reference proteome</keyword>
<sequence length="312" mass="32462">MIATVLAIGESLVDVVDAPDAHGSPIRVEHPGGSPMNIAYGAARLGLPVTLLTALGRDPRGDSIVEHLESAGVVIAPASFRDDETSSATAHMQPDGSARYDFDLRWSLPADRPPEAAIVHVGSIAAFLEPGGTSVLTLVRQLATSDDPPIITFDPNMRPTIVTDHPAALERFEHLARATTVLKLSDEDAAWLYPDASIDEAIDRILALGPALVAVTRGGDGAVLAAGAERLAIPGRQVEVADTIGAGDSFMSALIFQLAGMLDDDIPAAALRDGSSFDAERLATIGSFAVRCAAITVSRAGANPPLLAEVTR</sequence>
<dbReference type="InterPro" id="IPR011611">
    <property type="entry name" value="PfkB_dom"/>
</dbReference>
<dbReference type="PANTHER" id="PTHR43085:SF1">
    <property type="entry name" value="PSEUDOURIDINE KINASE-RELATED"/>
    <property type="match status" value="1"/>
</dbReference>
<dbReference type="SUPFAM" id="SSF53613">
    <property type="entry name" value="Ribokinase-like"/>
    <property type="match status" value="1"/>
</dbReference>
<accession>A0ABT2GMQ9</accession>
<dbReference type="InterPro" id="IPR050306">
    <property type="entry name" value="PfkB_Carbo_kinase"/>
</dbReference>
<dbReference type="PROSITE" id="PS00584">
    <property type="entry name" value="PFKB_KINASES_2"/>
    <property type="match status" value="1"/>
</dbReference>
<dbReference type="Proteomes" id="UP001165584">
    <property type="component" value="Unassembled WGS sequence"/>
</dbReference>
<dbReference type="InterPro" id="IPR002173">
    <property type="entry name" value="Carboh/pur_kinase_PfkB_CS"/>
</dbReference>
<name>A0ABT2GMQ9_9MICO</name>
<dbReference type="InterPro" id="IPR029056">
    <property type="entry name" value="Ribokinase-like"/>
</dbReference>
<reference evidence="7" key="1">
    <citation type="submission" date="2022-08" db="EMBL/GenBank/DDBJ databases">
        <authorList>
            <person name="Deng Y."/>
            <person name="Han X.-F."/>
            <person name="Zhang Y.-Q."/>
        </authorList>
    </citation>
    <scope>NUCLEOTIDE SEQUENCE</scope>
    <source>
        <strain evidence="7">CPCC 205763</strain>
    </source>
</reference>
<evidence type="ECO:0000256" key="1">
    <source>
        <dbReference type="ARBA" id="ARBA00010688"/>
    </source>
</evidence>
<evidence type="ECO:0000313" key="7">
    <source>
        <dbReference type="EMBL" id="MCS5717521.1"/>
    </source>
</evidence>